<dbReference type="SUPFAM" id="SSF69118">
    <property type="entry name" value="AhpD-like"/>
    <property type="match status" value="1"/>
</dbReference>
<dbReference type="HOGENOM" id="CLU_065389_3_0_1"/>
<dbReference type="RefSeq" id="XP_001646251.1">
    <property type="nucleotide sequence ID" value="XM_001646201.1"/>
</dbReference>
<sequence length="284" mass="32149">MNQILTANRLAQLSQFHPSLKDTWYLIAAVTFSVCNEPQEIPLLYHYTIMLKNETVVANQITISQRVIAMFNDPVDSIKAKVNKMYLNPSEYDLKLTAKFREAILRTGPLAGLPKAINSMNKLAEYTPPSLTKEHEPINPFSSSAHDLNTYKYSVERLKSSFNKETDIAFTTERGLKHWNKIYNKVSPKVVNSLYSAYPDLWYYTLTNVYGPLFSYDDIISSQETSLIIIAALVPQDVNPQLRGHLKGAINLGCKPETIEAVRNLAIMVAKWCGVSWKSDVVKL</sequence>
<dbReference type="eggNOG" id="ENOG502RCP9">
    <property type="taxonomic scope" value="Eukaryota"/>
</dbReference>
<dbReference type="Gene3D" id="1.20.1290.10">
    <property type="entry name" value="AhpD-like"/>
    <property type="match status" value="1"/>
</dbReference>
<dbReference type="PANTHER" id="PTHR28180">
    <property type="entry name" value="CONSERVED MITOCHONDRIAL PROTEIN-RELATED"/>
    <property type="match status" value="1"/>
</dbReference>
<dbReference type="InterPro" id="IPR003779">
    <property type="entry name" value="CMD-like"/>
</dbReference>
<dbReference type="AlphaFoldDB" id="A7THB2"/>
<evidence type="ECO:0000259" key="1">
    <source>
        <dbReference type="Pfam" id="PF02627"/>
    </source>
</evidence>
<dbReference type="InterPro" id="IPR029032">
    <property type="entry name" value="AhpD-like"/>
</dbReference>
<feature type="domain" description="Carboxymuconolactone decarboxylase-like" evidence="1">
    <location>
        <begin position="204"/>
        <end position="275"/>
    </location>
</feature>
<evidence type="ECO:0000313" key="3">
    <source>
        <dbReference type="Proteomes" id="UP000000267"/>
    </source>
</evidence>
<name>A7THB2_VANPO</name>
<dbReference type="FunCoup" id="A7THB2">
    <property type="interactions" value="20"/>
</dbReference>
<dbReference type="Pfam" id="PF02627">
    <property type="entry name" value="CMD"/>
    <property type="match status" value="1"/>
</dbReference>
<keyword evidence="3" id="KW-1185">Reference proteome</keyword>
<dbReference type="PANTHER" id="PTHR28180:SF2">
    <property type="entry name" value="PEROXISOMAL PROTEIN 2"/>
    <property type="match status" value="1"/>
</dbReference>
<dbReference type="PhylomeDB" id="A7THB2"/>
<dbReference type="GeneID" id="5546679"/>
<dbReference type="GO" id="GO:0051920">
    <property type="term" value="F:peroxiredoxin activity"/>
    <property type="evidence" value="ECO:0007669"/>
    <property type="project" value="InterPro"/>
</dbReference>
<dbReference type="KEGG" id="vpo:Kpol_1013p68"/>
<proteinExistence type="predicted"/>
<gene>
    <name evidence="2" type="ORF">Kpol_1013p68</name>
</gene>
<dbReference type="OrthoDB" id="5537330at2759"/>
<dbReference type="InterPro" id="IPR052999">
    <property type="entry name" value="PTS1_Protein"/>
</dbReference>
<reference evidence="2 3" key="1">
    <citation type="journal article" date="2007" name="Proc. Natl. Acad. Sci. U.S.A.">
        <title>Independent sorting-out of thousands of duplicated gene pairs in two yeast species descended from a whole-genome duplication.</title>
        <authorList>
            <person name="Scannell D.R."/>
            <person name="Frank A.C."/>
            <person name="Conant G.C."/>
            <person name="Byrne K.P."/>
            <person name="Woolfit M."/>
            <person name="Wolfe K.H."/>
        </authorList>
    </citation>
    <scope>NUCLEOTIDE SEQUENCE [LARGE SCALE GENOMIC DNA]</scope>
    <source>
        <strain evidence="3">ATCC 22028 / DSM 70294 / BCRC 21397 / CBS 2163 / NBRC 10782 / NRRL Y-8283 / UCD 57-17</strain>
    </source>
</reference>
<dbReference type="OMA" id="WGHLKGA"/>
<accession>A7THB2</accession>
<protein>
    <recommendedName>
        <fullName evidence="1">Carboxymuconolactone decarboxylase-like domain-containing protein</fullName>
    </recommendedName>
</protein>
<organism evidence="3">
    <name type="scientific">Vanderwaltozyma polyspora (strain ATCC 22028 / DSM 70294 / BCRC 21397 / CBS 2163 / NBRC 10782 / NRRL Y-8283 / UCD 57-17)</name>
    <name type="common">Kluyveromyces polysporus</name>
    <dbReference type="NCBI Taxonomy" id="436907"/>
    <lineage>
        <taxon>Eukaryota</taxon>
        <taxon>Fungi</taxon>
        <taxon>Dikarya</taxon>
        <taxon>Ascomycota</taxon>
        <taxon>Saccharomycotina</taxon>
        <taxon>Saccharomycetes</taxon>
        <taxon>Saccharomycetales</taxon>
        <taxon>Saccharomycetaceae</taxon>
        <taxon>Vanderwaltozyma</taxon>
    </lineage>
</organism>
<evidence type="ECO:0000313" key="2">
    <source>
        <dbReference type="EMBL" id="EDO18393.1"/>
    </source>
</evidence>
<dbReference type="EMBL" id="DS480390">
    <property type="protein sequence ID" value="EDO18393.1"/>
    <property type="molecule type" value="Genomic_DNA"/>
</dbReference>
<dbReference type="GO" id="GO:0005777">
    <property type="term" value="C:peroxisome"/>
    <property type="evidence" value="ECO:0007669"/>
    <property type="project" value="EnsemblFungi"/>
</dbReference>
<dbReference type="InParanoid" id="A7THB2"/>
<dbReference type="Proteomes" id="UP000000267">
    <property type="component" value="Unassembled WGS sequence"/>
</dbReference>